<dbReference type="InterPro" id="IPR020802">
    <property type="entry name" value="TesA-like"/>
</dbReference>
<protein>
    <submittedName>
        <fullName evidence="4">Alpha/beta fold hydrolase</fullName>
    </submittedName>
</protein>
<evidence type="ECO:0000259" key="3">
    <source>
        <dbReference type="SMART" id="SM00824"/>
    </source>
</evidence>
<sequence length="270" mass="28724">MTVPTAHNGVSDRAAWLRAFHGAREQARTLVCFPHAGGTAGQYFPLSAALASDVRVLAVQYPGRQDRCAEPAFDDVAQLADEIARLLAEPRPASSPVLFGHSLGALVAFETAARLEHRYGAPPAGLIVSGMQAPYRRTSSRLSGDGEDAALEALLRLGGTDPAITGNPELWAMILPALRSDLRAAAAYRPGSCPALLSCPITAWTGRDDELGHGDLQDWAEHTTAAFCTRHFAGGHFYLDGFPPLIVEAVRTAVTPMTGCIAQARTRTDI</sequence>
<evidence type="ECO:0000256" key="2">
    <source>
        <dbReference type="ARBA" id="ARBA00022801"/>
    </source>
</evidence>
<name>A0ABS7W3B0_STROV</name>
<dbReference type="PANTHER" id="PTHR11487">
    <property type="entry name" value="THIOESTERASE"/>
    <property type="match status" value="1"/>
</dbReference>
<gene>
    <name evidence="4" type="ORF">KVH32_15045</name>
</gene>
<reference evidence="4 5" key="1">
    <citation type="submission" date="2021-06" db="EMBL/GenBank/DDBJ databases">
        <title>Ecological speciation of a Streptomyces species isolated from different habitats and geographic origins.</title>
        <authorList>
            <person name="Wang J."/>
        </authorList>
    </citation>
    <scope>NUCLEOTIDE SEQUENCE [LARGE SCALE GENOMIC DNA]</scope>
    <source>
        <strain evidence="4 5">FXJ8.012</strain>
    </source>
</reference>
<evidence type="ECO:0000313" key="4">
    <source>
        <dbReference type="EMBL" id="MBZ6152469.1"/>
    </source>
</evidence>
<proteinExistence type="inferred from homology"/>
<keyword evidence="2 4" id="KW-0378">Hydrolase</keyword>
<accession>A0ABS7W3B0</accession>
<comment type="caution">
    <text evidence="4">The sequence shown here is derived from an EMBL/GenBank/DDBJ whole genome shotgun (WGS) entry which is preliminary data.</text>
</comment>
<dbReference type="InterPro" id="IPR001031">
    <property type="entry name" value="Thioesterase"/>
</dbReference>
<feature type="domain" description="Thioesterase TesA-like" evidence="3">
    <location>
        <begin position="31"/>
        <end position="254"/>
    </location>
</feature>
<dbReference type="InterPro" id="IPR012223">
    <property type="entry name" value="TEII"/>
</dbReference>
<keyword evidence="5" id="KW-1185">Reference proteome</keyword>
<evidence type="ECO:0000313" key="5">
    <source>
        <dbReference type="Proteomes" id="UP000758701"/>
    </source>
</evidence>
<comment type="similarity">
    <text evidence="1">Belongs to the thioesterase family.</text>
</comment>
<dbReference type="Pfam" id="PF00975">
    <property type="entry name" value="Thioesterase"/>
    <property type="match status" value="1"/>
</dbReference>
<dbReference type="EMBL" id="JAHSTP010000004">
    <property type="protein sequence ID" value="MBZ6152469.1"/>
    <property type="molecule type" value="Genomic_DNA"/>
</dbReference>
<dbReference type="SUPFAM" id="SSF53474">
    <property type="entry name" value="alpha/beta-Hydrolases"/>
    <property type="match status" value="1"/>
</dbReference>
<dbReference type="Gene3D" id="3.40.50.1820">
    <property type="entry name" value="alpha/beta hydrolase"/>
    <property type="match status" value="1"/>
</dbReference>
<dbReference type="GO" id="GO:0016787">
    <property type="term" value="F:hydrolase activity"/>
    <property type="evidence" value="ECO:0007669"/>
    <property type="project" value="UniProtKB-KW"/>
</dbReference>
<dbReference type="RefSeq" id="WP_224310261.1">
    <property type="nucleotide sequence ID" value="NZ_JAHSST010000023.1"/>
</dbReference>
<dbReference type="PANTHER" id="PTHR11487:SF0">
    <property type="entry name" value="S-ACYL FATTY ACID SYNTHASE THIOESTERASE, MEDIUM CHAIN"/>
    <property type="match status" value="1"/>
</dbReference>
<dbReference type="InterPro" id="IPR029058">
    <property type="entry name" value="AB_hydrolase_fold"/>
</dbReference>
<organism evidence="4 5">
    <name type="scientific">Streptomyces olivaceus</name>
    <dbReference type="NCBI Taxonomy" id="47716"/>
    <lineage>
        <taxon>Bacteria</taxon>
        <taxon>Bacillati</taxon>
        <taxon>Actinomycetota</taxon>
        <taxon>Actinomycetes</taxon>
        <taxon>Kitasatosporales</taxon>
        <taxon>Streptomycetaceae</taxon>
        <taxon>Streptomyces</taxon>
    </lineage>
</organism>
<dbReference type="SMART" id="SM00824">
    <property type="entry name" value="PKS_TE"/>
    <property type="match status" value="1"/>
</dbReference>
<dbReference type="Proteomes" id="UP000758701">
    <property type="component" value="Unassembled WGS sequence"/>
</dbReference>
<evidence type="ECO:0000256" key="1">
    <source>
        <dbReference type="ARBA" id="ARBA00007169"/>
    </source>
</evidence>